<dbReference type="Proteomes" id="UP000298663">
    <property type="component" value="Chromosome X"/>
</dbReference>
<evidence type="ECO:0000256" key="1">
    <source>
        <dbReference type="SAM" id="MobiDB-lite"/>
    </source>
</evidence>
<feature type="transmembrane region" description="Helical" evidence="2">
    <location>
        <begin position="43"/>
        <end position="64"/>
    </location>
</feature>
<keyword evidence="2" id="KW-1133">Transmembrane helix</keyword>
<dbReference type="AlphaFoldDB" id="A0A4U8UWU5"/>
<reference evidence="3 4" key="1">
    <citation type="journal article" date="2015" name="Genome Biol.">
        <title>Comparative genomics of Steinernema reveals deeply conserved gene regulatory networks.</title>
        <authorList>
            <person name="Dillman A.R."/>
            <person name="Macchietto M."/>
            <person name="Porter C.F."/>
            <person name="Rogers A."/>
            <person name="Williams B."/>
            <person name="Antoshechkin I."/>
            <person name="Lee M.M."/>
            <person name="Goodwin Z."/>
            <person name="Lu X."/>
            <person name="Lewis E.E."/>
            <person name="Goodrich-Blair H."/>
            <person name="Stock S.P."/>
            <person name="Adams B.J."/>
            <person name="Sternberg P.W."/>
            <person name="Mortazavi A."/>
        </authorList>
    </citation>
    <scope>NUCLEOTIDE SEQUENCE [LARGE SCALE GENOMIC DNA]</scope>
    <source>
        <strain evidence="3 4">ALL</strain>
    </source>
</reference>
<evidence type="ECO:0000256" key="2">
    <source>
        <dbReference type="SAM" id="Phobius"/>
    </source>
</evidence>
<reference evidence="3 4" key="2">
    <citation type="journal article" date="2019" name="G3 (Bethesda)">
        <title>Hybrid Assembly of the Genome of the Entomopathogenic Nematode Steinernema carpocapsae Identifies the X-Chromosome.</title>
        <authorList>
            <person name="Serra L."/>
            <person name="Macchietto M."/>
            <person name="Macias-Munoz A."/>
            <person name="McGill C.J."/>
            <person name="Rodriguez I.M."/>
            <person name="Rodriguez B."/>
            <person name="Murad R."/>
            <person name="Mortazavi A."/>
        </authorList>
    </citation>
    <scope>NUCLEOTIDE SEQUENCE [LARGE SCALE GENOMIC DNA]</scope>
    <source>
        <strain evidence="3 4">ALL</strain>
    </source>
</reference>
<name>A0A4U8UWU5_STECR</name>
<feature type="transmembrane region" description="Helical" evidence="2">
    <location>
        <begin position="107"/>
        <end position="128"/>
    </location>
</feature>
<feature type="region of interest" description="Disordered" evidence="1">
    <location>
        <begin position="1"/>
        <end position="30"/>
    </location>
</feature>
<dbReference type="EMBL" id="CM016762">
    <property type="protein sequence ID" value="TMS37279.1"/>
    <property type="molecule type" value="Genomic_DNA"/>
</dbReference>
<feature type="transmembrane region" description="Helical" evidence="2">
    <location>
        <begin position="70"/>
        <end position="92"/>
    </location>
</feature>
<feature type="compositionally biased region" description="Basic and acidic residues" evidence="1">
    <location>
        <begin position="1"/>
        <end position="10"/>
    </location>
</feature>
<keyword evidence="4" id="KW-1185">Reference proteome</keyword>
<protein>
    <submittedName>
        <fullName evidence="3">Uncharacterized protein</fullName>
    </submittedName>
</protein>
<sequence>MKKKGSKADHPSTPQPSANRFDGDQKKRRPSVLRGRSVQIDDVLWVVCFLMTCWFFNIPTTLWFHRSVDWQFLTGSFSLLALFFALSLYIFWKSKNGTWRAWAQSPVLFVFCLILLLVSVAMFCLATWKVWNAWSLYVVFVTTMTVNAMAAISL</sequence>
<dbReference type="InterPro" id="IPR033579">
    <property type="entry name" value="TMEM128"/>
</dbReference>
<keyword evidence="2" id="KW-0812">Transmembrane</keyword>
<proteinExistence type="predicted"/>
<dbReference type="OrthoDB" id="5840564at2759"/>
<feature type="transmembrane region" description="Helical" evidence="2">
    <location>
        <begin position="134"/>
        <end position="152"/>
    </location>
</feature>
<dbReference type="Pfam" id="PF20479">
    <property type="entry name" value="TMEM128"/>
    <property type="match status" value="1"/>
</dbReference>
<dbReference type="EMBL" id="AZBU02000001">
    <property type="protein sequence ID" value="TMS37279.1"/>
    <property type="molecule type" value="Genomic_DNA"/>
</dbReference>
<evidence type="ECO:0000313" key="3">
    <source>
        <dbReference type="EMBL" id="TMS37279.1"/>
    </source>
</evidence>
<evidence type="ECO:0000313" key="4">
    <source>
        <dbReference type="Proteomes" id="UP000298663"/>
    </source>
</evidence>
<comment type="caution">
    <text evidence="3">The sequence shown here is derived from an EMBL/GenBank/DDBJ whole genome shotgun (WGS) entry which is preliminary data.</text>
</comment>
<keyword evidence="2" id="KW-0472">Membrane</keyword>
<organism evidence="3 4">
    <name type="scientific">Steinernema carpocapsae</name>
    <name type="common">Entomopathogenic nematode</name>
    <dbReference type="NCBI Taxonomy" id="34508"/>
    <lineage>
        <taxon>Eukaryota</taxon>
        <taxon>Metazoa</taxon>
        <taxon>Ecdysozoa</taxon>
        <taxon>Nematoda</taxon>
        <taxon>Chromadorea</taxon>
        <taxon>Rhabditida</taxon>
        <taxon>Tylenchina</taxon>
        <taxon>Panagrolaimomorpha</taxon>
        <taxon>Strongyloidoidea</taxon>
        <taxon>Steinernematidae</taxon>
        <taxon>Steinernema</taxon>
    </lineage>
</organism>
<accession>A0A4U8UWU5</accession>
<gene>
    <name evidence="3" type="ORF">L596_004246</name>
</gene>